<proteinExistence type="predicted"/>
<dbReference type="SMART" id="SM00870">
    <property type="entry name" value="Asparaginase"/>
    <property type="match status" value="1"/>
</dbReference>
<keyword evidence="2" id="KW-0732">Signal</keyword>
<dbReference type="PROSITE" id="PS51732">
    <property type="entry name" value="ASN_GLN_ASE_3"/>
    <property type="match status" value="1"/>
</dbReference>
<dbReference type="GO" id="GO:0009066">
    <property type="term" value="P:aspartate family amino acid metabolic process"/>
    <property type="evidence" value="ECO:0007669"/>
    <property type="project" value="UniProtKB-ARBA"/>
</dbReference>
<dbReference type="PIRSF" id="PIRSF500176">
    <property type="entry name" value="L_ASNase"/>
    <property type="match status" value="1"/>
</dbReference>
<dbReference type="SUPFAM" id="SSF53774">
    <property type="entry name" value="Glutaminase/Asparaginase"/>
    <property type="match status" value="1"/>
</dbReference>
<evidence type="ECO:0000313" key="4">
    <source>
        <dbReference type="Proteomes" id="UP000002036"/>
    </source>
</evidence>
<dbReference type="PIRSF" id="PIRSF001220">
    <property type="entry name" value="L-ASNase_gatD"/>
    <property type="match status" value="1"/>
</dbReference>
<dbReference type="RefSeq" id="XP_002552066.1">
    <property type="nucleotide sequence ID" value="XM_002552020.1"/>
</dbReference>
<evidence type="ECO:0000313" key="3">
    <source>
        <dbReference type="EMBL" id="CAR21628.1"/>
    </source>
</evidence>
<dbReference type="GO" id="GO:0004067">
    <property type="term" value="F:asparaginase activity"/>
    <property type="evidence" value="ECO:0007669"/>
    <property type="project" value="UniProtKB-UniRule"/>
</dbReference>
<dbReference type="FunCoup" id="C5DCW7">
    <property type="interactions" value="161"/>
</dbReference>
<dbReference type="OMA" id="KWFFDAS"/>
<keyword evidence="4" id="KW-1185">Reference proteome</keyword>
<dbReference type="HOGENOM" id="CLU_046466_0_0_1"/>
<feature type="chain" id="PRO_5002950421" description="asparaginase" evidence="2">
    <location>
        <begin position="17"/>
        <end position="345"/>
    </location>
</feature>
<feature type="signal peptide" evidence="2">
    <location>
        <begin position="1"/>
        <end position="16"/>
    </location>
</feature>
<reference evidence="3 4" key="1">
    <citation type="journal article" date="2009" name="Genome Res.">
        <title>Comparative genomics of protoploid Saccharomycetaceae.</title>
        <authorList>
            <consortium name="The Genolevures Consortium"/>
            <person name="Souciet J.-L."/>
            <person name="Dujon B."/>
            <person name="Gaillardin C."/>
            <person name="Johnston M."/>
            <person name="Baret P.V."/>
            <person name="Cliften P."/>
            <person name="Sherman D.J."/>
            <person name="Weissenbach J."/>
            <person name="Westhof E."/>
            <person name="Wincker P."/>
            <person name="Jubin C."/>
            <person name="Poulain J."/>
            <person name="Barbe V."/>
            <person name="Segurens B."/>
            <person name="Artiguenave F."/>
            <person name="Anthouard V."/>
            <person name="Vacherie B."/>
            <person name="Val M.-E."/>
            <person name="Fulton R.S."/>
            <person name="Minx P."/>
            <person name="Wilson R."/>
            <person name="Durrens P."/>
            <person name="Jean G."/>
            <person name="Marck C."/>
            <person name="Martin T."/>
            <person name="Nikolski M."/>
            <person name="Rolland T."/>
            <person name="Seret M.-L."/>
            <person name="Casaregola S."/>
            <person name="Despons L."/>
            <person name="Fairhead C."/>
            <person name="Fischer G."/>
            <person name="Lafontaine I."/>
            <person name="Leh V."/>
            <person name="Lemaire M."/>
            <person name="de Montigny J."/>
            <person name="Neuveglise C."/>
            <person name="Thierry A."/>
            <person name="Blanc-Lenfle I."/>
            <person name="Bleykasten C."/>
            <person name="Diffels J."/>
            <person name="Fritsch E."/>
            <person name="Frangeul L."/>
            <person name="Goeffon A."/>
            <person name="Jauniaux N."/>
            <person name="Kachouri-Lafond R."/>
            <person name="Payen C."/>
            <person name="Potier S."/>
            <person name="Pribylova L."/>
            <person name="Ozanne C."/>
            <person name="Richard G.-F."/>
            <person name="Sacerdot C."/>
            <person name="Straub M.-L."/>
            <person name="Talla E."/>
        </authorList>
    </citation>
    <scope>NUCLEOTIDE SEQUENCE [LARGE SCALE GENOMIC DNA]</scope>
    <source>
        <strain evidence="4">ATCC 56472 / CBS 6340 / NRRL Y-8284</strain>
    </source>
</reference>
<dbReference type="OrthoDB" id="4070114at2759"/>
<evidence type="ECO:0000256" key="2">
    <source>
        <dbReference type="SAM" id="SignalP"/>
    </source>
</evidence>
<dbReference type="InterPro" id="IPR027473">
    <property type="entry name" value="L-asparaginase_C"/>
</dbReference>
<dbReference type="EMBL" id="CU928166">
    <property type="protein sequence ID" value="CAR21628.1"/>
    <property type="molecule type" value="Genomic_DNA"/>
</dbReference>
<dbReference type="Proteomes" id="UP000002036">
    <property type="component" value="Chromosome B"/>
</dbReference>
<dbReference type="InParanoid" id="C5DCW7"/>
<dbReference type="InterPro" id="IPR006034">
    <property type="entry name" value="Asparaginase/glutaminase-like"/>
</dbReference>
<dbReference type="Gene3D" id="3.40.50.40">
    <property type="match status" value="1"/>
</dbReference>
<dbReference type="STRING" id="559295.C5DCW7"/>
<dbReference type="KEGG" id="lth:KLTH0B06380g"/>
<protein>
    <recommendedName>
        <fullName evidence="1">asparaginase</fullName>
        <ecNumber evidence="1">3.5.1.1</ecNumber>
    </recommendedName>
</protein>
<evidence type="ECO:0000256" key="1">
    <source>
        <dbReference type="ARBA" id="ARBA00012920"/>
    </source>
</evidence>
<name>C5DCW7_LACTC</name>
<dbReference type="eggNOG" id="KOG0503">
    <property type="taxonomic scope" value="Eukaryota"/>
</dbReference>
<accession>C5DCW7</accession>
<dbReference type="AlphaFoldDB" id="C5DCW7"/>
<gene>
    <name evidence="3" type="ordered locus">KLTH0B06380g</name>
</gene>
<sequence length="345" mass="35385">MRASLILSAICAAGAASPIAAVGDDTTYVVEAGPASLTPWNVWPSWSNASNVSNYSNLSNATAQVAAPKLEVIVTGGQYTMSNWSSEVHVTRLFNQSTLNATQLARVAQSVEGALDGGEYTGVVVLGAGRALEALGFYLSVVVDTPENVVVASALEDGVATAWSAWSWFRGALVVDGGVIYSGAAYSPSAPGWGALGSVIAGAPRYWFTPAWPTLLAPWGSLRVNFTNFTDIVPAPAANATNSSSSMTVPVVFDGYYDPSIVSSLSTAIAGLVVVSSGNSTASDLTSSNIPVVFTSDDGATILPEDVPAGAIAGGDLSPLKAQLLLSIALSKDVKETSSLQQLFA</sequence>
<dbReference type="InterPro" id="IPR036152">
    <property type="entry name" value="Asp/glu_Ase-like_sf"/>
</dbReference>
<dbReference type="GeneID" id="8290905"/>
<dbReference type="EC" id="3.5.1.1" evidence="1"/>
<organism evidence="3 4">
    <name type="scientific">Lachancea thermotolerans (strain ATCC 56472 / CBS 6340 / NRRL Y-8284)</name>
    <name type="common">Yeast</name>
    <name type="synonym">Kluyveromyces thermotolerans</name>
    <dbReference type="NCBI Taxonomy" id="559295"/>
    <lineage>
        <taxon>Eukaryota</taxon>
        <taxon>Fungi</taxon>
        <taxon>Dikarya</taxon>
        <taxon>Ascomycota</taxon>
        <taxon>Saccharomycotina</taxon>
        <taxon>Saccharomycetes</taxon>
        <taxon>Saccharomycetales</taxon>
        <taxon>Saccharomycetaceae</taxon>
        <taxon>Lachancea</taxon>
    </lineage>
</organism>